<proteinExistence type="predicted"/>
<keyword evidence="3" id="KW-1185">Reference proteome</keyword>
<dbReference type="GO" id="GO:0004386">
    <property type="term" value="F:helicase activity"/>
    <property type="evidence" value="ECO:0007669"/>
    <property type="project" value="UniProtKB-KW"/>
</dbReference>
<evidence type="ECO:0000313" key="3">
    <source>
        <dbReference type="Proteomes" id="UP000298433"/>
    </source>
</evidence>
<evidence type="ECO:0000313" key="2">
    <source>
        <dbReference type="EMBL" id="TFC80605.1"/>
    </source>
</evidence>
<feature type="region of interest" description="Disordered" evidence="1">
    <location>
        <begin position="1"/>
        <end position="74"/>
    </location>
</feature>
<protein>
    <submittedName>
        <fullName evidence="2">ATP-dependent helicase</fullName>
    </submittedName>
</protein>
<dbReference type="Proteomes" id="UP000298433">
    <property type="component" value="Unassembled WGS sequence"/>
</dbReference>
<dbReference type="AlphaFoldDB" id="A0A4R8XNP7"/>
<evidence type="ECO:0000256" key="1">
    <source>
        <dbReference type="SAM" id="MobiDB-lite"/>
    </source>
</evidence>
<keyword evidence="2" id="KW-0547">Nucleotide-binding</keyword>
<sequence length="74" mass="7445">DAARSGAGHSGDQAGGRPPRSRTRVSPTTNPEASVAASAAGTHDGGGAEHHDGNSAPRRRSRTRRHAPQAGTPS</sequence>
<feature type="compositionally biased region" description="Basic residues" evidence="1">
    <location>
        <begin position="57"/>
        <end position="67"/>
    </location>
</feature>
<accession>A0A4R8XNP7</accession>
<keyword evidence="2" id="KW-0347">Helicase</keyword>
<dbReference type="EMBL" id="SOGN01000040">
    <property type="protein sequence ID" value="TFC80605.1"/>
    <property type="molecule type" value="Genomic_DNA"/>
</dbReference>
<organism evidence="2 3">
    <name type="scientific">Cryobacterium cheniae</name>
    <dbReference type="NCBI Taxonomy" id="1259262"/>
    <lineage>
        <taxon>Bacteria</taxon>
        <taxon>Bacillati</taxon>
        <taxon>Actinomycetota</taxon>
        <taxon>Actinomycetes</taxon>
        <taxon>Micrococcales</taxon>
        <taxon>Microbacteriaceae</taxon>
        <taxon>Cryobacterium</taxon>
    </lineage>
</organism>
<name>A0A4R8XNP7_9MICO</name>
<keyword evidence="2" id="KW-0067">ATP-binding</keyword>
<gene>
    <name evidence="2" type="ORF">E3T23_08645</name>
</gene>
<reference evidence="2 3" key="1">
    <citation type="submission" date="2019-03" db="EMBL/GenBank/DDBJ databases">
        <title>Genomics of glacier-inhabiting Cryobacterium strains.</title>
        <authorList>
            <person name="Liu Q."/>
            <person name="Xin Y.-H."/>
        </authorList>
    </citation>
    <scope>NUCLEOTIDE SEQUENCE [LARGE SCALE GENOMIC DNA]</scope>
    <source>
        <strain evidence="2 3">TMT2-48-2</strain>
    </source>
</reference>
<keyword evidence="2" id="KW-0378">Hydrolase</keyword>
<comment type="caution">
    <text evidence="2">The sequence shown here is derived from an EMBL/GenBank/DDBJ whole genome shotgun (WGS) entry which is preliminary data.</text>
</comment>
<feature type="non-terminal residue" evidence="2">
    <location>
        <position position="1"/>
    </location>
</feature>